<keyword evidence="2" id="KW-0012">Acyltransferase</keyword>
<evidence type="ECO:0000313" key="3">
    <source>
        <dbReference type="Proteomes" id="UP000666240"/>
    </source>
</evidence>
<comment type="caution">
    <text evidence="2">The sequence shown here is derived from an EMBL/GenBank/DDBJ whole genome shotgun (WGS) entry which is preliminary data.</text>
</comment>
<proteinExistence type="predicted"/>
<dbReference type="GO" id="GO:0016746">
    <property type="term" value="F:acyltransferase activity"/>
    <property type="evidence" value="ECO:0007669"/>
    <property type="project" value="UniProtKB-KW"/>
</dbReference>
<name>A0A8J7UG91_9HYPH</name>
<sequence>MAATPLLEELSSSGSGSMVAQLAGFAPHPVEHAERIEALGAMRPLRKLAIYPASAGFELVDELDHLCARTVEPNIFFNPRFLAPAMPRLEDREVRLAVMRDGEDARSRLRLLVPFSVERPAVPLGVPVLRTWSSPFGPLGTPLIDRDDPVGVLEDFLTMLGRTHLRFPKVLVLPEIRLDGPVAGLLRNVSELKNLPLELASRADRPYLQSSLDGDAYLKQALSSHHFREFRRLHRRLGEQGKLEHTTARNPEEVRLAVEAFLSLEMSGWKGREGSAMAVDRYRAAFAREAVYRLAQGDLCRVHQLKLDERPIAALIVFVENGVAYTWKTAYDEAYAAYSPGTLLAMAVTRVHLEDPNITATDSCAVPDHPVMSRIWSERASVGTMLIGLTPGSDRLVRQANQQIGLYRESRNMARIVRNRIRKLIRRR</sequence>
<reference evidence="2" key="1">
    <citation type="submission" date="2021-03" db="EMBL/GenBank/DDBJ databases">
        <title>Genome sequencing and assembly of Tianweitania sediminis.</title>
        <authorList>
            <person name="Chhetri G."/>
        </authorList>
    </citation>
    <scope>NUCLEOTIDE SEQUENCE</scope>
    <source>
        <strain evidence="2">Z8</strain>
    </source>
</reference>
<evidence type="ECO:0000313" key="2">
    <source>
        <dbReference type="EMBL" id="MBP0437914.1"/>
    </source>
</evidence>
<dbReference type="AlphaFoldDB" id="A0A8J7UG91"/>
<evidence type="ECO:0000259" key="1">
    <source>
        <dbReference type="Pfam" id="PF13480"/>
    </source>
</evidence>
<dbReference type="Proteomes" id="UP000666240">
    <property type="component" value="Unassembled WGS sequence"/>
</dbReference>
<accession>A0A8J7UG91</accession>
<organism evidence="2 3">
    <name type="scientific">Tianweitania sediminis</name>
    <dbReference type="NCBI Taxonomy" id="1502156"/>
    <lineage>
        <taxon>Bacteria</taxon>
        <taxon>Pseudomonadati</taxon>
        <taxon>Pseudomonadota</taxon>
        <taxon>Alphaproteobacteria</taxon>
        <taxon>Hyphomicrobiales</taxon>
        <taxon>Phyllobacteriaceae</taxon>
        <taxon>Tianweitania</taxon>
    </lineage>
</organism>
<dbReference type="InterPro" id="IPR016181">
    <property type="entry name" value="Acyl_CoA_acyltransferase"/>
</dbReference>
<dbReference type="InterPro" id="IPR038740">
    <property type="entry name" value="BioF2-like_GNAT_dom"/>
</dbReference>
<dbReference type="Pfam" id="PF13480">
    <property type="entry name" value="Acetyltransf_6"/>
    <property type="match status" value="1"/>
</dbReference>
<dbReference type="EC" id="2.3.1.-" evidence="2"/>
<dbReference type="SUPFAM" id="SSF55729">
    <property type="entry name" value="Acyl-CoA N-acyltransferases (Nat)"/>
    <property type="match status" value="1"/>
</dbReference>
<keyword evidence="3" id="KW-1185">Reference proteome</keyword>
<keyword evidence="2" id="KW-0808">Transferase</keyword>
<dbReference type="EMBL" id="JAGIYY010000001">
    <property type="protein sequence ID" value="MBP0437914.1"/>
    <property type="molecule type" value="Genomic_DNA"/>
</dbReference>
<protein>
    <submittedName>
        <fullName evidence="2">GNAT family N-acetyltransferase</fullName>
        <ecNumber evidence="2">2.3.1.-</ecNumber>
    </submittedName>
</protein>
<dbReference type="Gene3D" id="3.40.630.30">
    <property type="match status" value="1"/>
</dbReference>
<gene>
    <name evidence="2" type="ORF">J5Y06_04485</name>
</gene>
<dbReference type="RefSeq" id="WP_209333868.1">
    <property type="nucleotide sequence ID" value="NZ_JAGIYY010000001.1"/>
</dbReference>
<feature type="domain" description="BioF2-like acetyltransferase" evidence="1">
    <location>
        <begin position="226"/>
        <end position="350"/>
    </location>
</feature>